<dbReference type="Proteomes" id="UP000682733">
    <property type="component" value="Unassembled WGS sequence"/>
</dbReference>
<keyword evidence="2" id="KW-0547">Nucleotide-binding</keyword>
<comment type="caution">
    <text evidence="5">The sequence shown here is derived from an EMBL/GenBank/DDBJ whole genome shotgun (WGS) entry which is preliminary data.</text>
</comment>
<evidence type="ECO:0000259" key="3">
    <source>
        <dbReference type="Pfam" id="PF04548"/>
    </source>
</evidence>
<dbReference type="Proteomes" id="UP000681722">
    <property type="component" value="Unassembled WGS sequence"/>
</dbReference>
<dbReference type="CDD" id="cd00882">
    <property type="entry name" value="Ras_like_GTPase"/>
    <property type="match status" value="1"/>
</dbReference>
<dbReference type="Proteomes" id="UP000677228">
    <property type="component" value="Unassembled WGS sequence"/>
</dbReference>
<dbReference type="Gene3D" id="3.40.50.300">
    <property type="entry name" value="P-loop containing nucleotide triphosphate hydrolases"/>
    <property type="match status" value="1"/>
</dbReference>
<organism evidence="5 8">
    <name type="scientific">Didymodactylos carnosus</name>
    <dbReference type="NCBI Taxonomy" id="1234261"/>
    <lineage>
        <taxon>Eukaryota</taxon>
        <taxon>Metazoa</taxon>
        <taxon>Spiralia</taxon>
        <taxon>Gnathifera</taxon>
        <taxon>Rotifera</taxon>
        <taxon>Eurotatoria</taxon>
        <taxon>Bdelloidea</taxon>
        <taxon>Philodinida</taxon>
        <taxon>Philodinidae</taxon>
        <taxon>Didymodactylos</taxon>
    </lineage>
</organism>
<keyword evidence="8" id="KW-1185">Reference proteome</keyword>
<dbReference type="InterPro" id="IPR006703">
    <property type="entry name" value="G_AIG1"/>
</dbReference>
<dbReference type="AlphaFoldDB" id="A0A815VYD9"/>
<evidence type="ECO:0000313" key="8">
    <source>
        <dbReference type="Proteomes" id="UP000663829"/>
    </source>
</evidence>
<sequence>MAGAGNCRGIIPLGNTGVGKSYLMNMLIGQEIFKSGAQADSVTAESKYYEVCPPSGSDRWRMYDVSGLVELDQTKIDRNIKEIRKAFNETPISLVMFVWTGAVGGRPLATDVLAFKYLYVAYEFPYSSIIHVINKPPKVVDRNEYLERFVELVSQGVAALVQGCSNVKISLAMKDFMIIDEMNEGDEEEKKEMRKKLFKFINDHCMLKQEEKKPLQLSVSDVGSGIGRVESANKGGSTPGFWKGLWKGVMEAANKVVDGVINVFQGLASLIGYVVVITGAGIELVSVATVSPVLLIGNMIAGGIEGVFSSK</sequence>
<evidence type="ECO:0000313" key="4">
    <source>
        <dbReference type="EMBL" id="CAF1060592.1"/>
    </source>
</evidence>
<dbReference type="EMBL" id="CAJNOK010008331">
    <property type="protein sequence ID" value="CAF1060592.1"/>
    <property type="molecule type" value="Genomic_DNA"/>
</dbReference>
<feature type="domain" description="AIG1-type G" evidence="3">
    <location>
        <begin position="10"/>
        <end position="169"/>
    </location>
</feature>
<evidence type="ECO:0000256" key="1">
    <source>
        <dbReference type="ARBA" id="ARBA00008535"/>
    </source>
</evidence>
<evidence type="ECO:0000313" key="6">
    <source>
        <dbReference type="EMBL" id="CAF3826097.1"/>
    </source>
</evidence>
<reference evidence="5" key="1">
    <citation type="submission" date="2021-02" db="EMBL/GenBank/DDBJ databases">
        <authorList>
            <person name="Nowell W R."/>
        </authorList>
    </citation>
    <scope>NUCLEOTIDE SEQUENCE</scope>
</reference>
<dbReference type="OrthoDB" id="8954335at2759"/>
<dbReference type="EMBL" id="CAJOBC010091242">
    <property type="protein sequence ID" value="CAF4399025.1"/>
    <property type="molecule type" value="Genomic_DNA"/>
</dbReference>
<dbReference type="InterPro" id="IPR027417">
    <property type="entry name" value="P-loop_NTPase"/>
</dbReference>
<dbReference type="EMBL" id="CAJOBA010008345">
    <property type="protein sequence ID" value="CAF3826097.1"/>
    <property type="molecule type" value="Genomic_DNA"/>
</dbReference>
<evidence type="ECO:0000313" key="5">
    <source>
        <dbReference type="EMBL" id="CAF1538899.1"/>
    </source>
</evidence>
<dbReference type="SUPFAM" id="SSF52540">
    <property type="entry name" value="P-loop containing nucleoside triphosphate hydrolases"/>
    <property type="match status" value="1"/>
</dbReference>
<dbReference type="GO" id="GO:0005525">
    <property type="term" value="F:GTP binding"/>
    <property type="evidence" value="ECO:0007669"/>
    <property type="project" value="InterPro"/>
</dbReference>
<dbReference type="EMBL" id="CAJNOQ010025621">
    <property type="protein sequence ID" value="CAF1538899.1"/>
    <property type="molecule type" value="Genomic_DNA"/>
</dbReference>
<name>A0A815VYD9_9BILA</name>
<protein>
    <recommendedName>
        <fullName evidence="3">AIG1-type G domain-containing protein</fullName>
    </recommendedName>
</protein>
<comment type="similarity">
    <text evidence="1">Belongs to the TRAFAC class TrmE-Era-EngA-EngB-Septin-like GTPase superfamily. AIG1/Toc34/Toc159-like paraseptin GTPase family. IAN subfamily.</text>
</comment>
<gene>
    <name evidence="5" type="ORF">GPM918_LOCUS38510</name>
    <name evidence="4" type="ORF">OVA965_LOCUS17392</name>
    <name evidence="7" type="ORF">SRO942_LOCUS39335</name>
    <name evidence="6" type="ORF">TMI583_LOCUS17402</name>
</gene>
<evidence type="ECO:0000256" key="2">
    <source>
        <dbReference type="ARBA" id="ARBA00022741"/>
    </source>
</evidence>
<proteinExistence type="inferred from homology"/>
<accession>A0A815VYD9</accession>
<dbReference type="Proteomes" id="UP000663829">
    <property type="component" value="Unassembled WGS sequence"/>
</dbReference>
<evidence type="ECO:0000313" key="7">
    <source>
        <dbReference type="EMBL" id="CAF4399025.1"/>
    </source>
</evidence>
<dbReference type="Pfam" id="PF04548">
    <property type="entry name" value="AIG1"/>
    <property type="match status" value="1"/>
</dbReference>